<name>A0AAN9QG76_CANGL</name>
<keyword evidence="5" id="KW-1185">Reference proteome</keyword>
<dbReference type="PANTHER" id="PTHR10302">
    <property type="entry name" value="SINGLE-STRANDED DNA-BINDING PROTEIN"/>
    <property type="match status" value="1"/>
</dbReference>
<dbReference type="Pfam" id="PF00436">
    <property type="entry name" value="SSB"/>
    <property type="match status" value="1"/>
</dbReference>
<gene>
    <name evidence="4" type="ORF">VNO77_24400</name>
</gene>
<dbReference type="PROSITE" id="PS50935">
    <property type="entry name" value="SSB"/>
    <property type="match status" value="1"/>
</dbReference>
<proteinExistence type="predicted"/>
<dbReference type="FunFam" id="2.40.50.140:FF:000160">
    <property type="entry name" value="single-stranded DNA-binding protein, mitochondrial"/>
    <property type="match status" value="1"/>
</dbReference>
<accession>A0AAN9QG76</accession>
<keyword evidence="1 2" id="KW-0238">DNA-binding</keyword>
<evidence type="ECO:0000313" key="5">
    <source>
        <dbReference type="Proteomes" id="UP001367508"/>
    </source>
</evidence>
<organism evidence="4 5">
    <name type="scientific">Canavalia gladiata</name>
    <name type="common">Sword bean</name>
    <name type="synonym">Dolichos gladiatus</name>
    <dbReference type="NCBI Taxonomy" id="3824"/>
    <lineage>
        <taxon>Eukaryota</taxon>
        <taxon>Viridiplantae</taxon>
        <taxon>Streptophyta</taxon>
        <taxon>Embryophyta</taxon>
        <taxon>Tracheophyta</taxon>
        <taxon>Spermatophyta</taxon>
        <taxon>Magnoliopsida</taxon>
        <taxon>eudicotyledons</taxon>
        <taxon>Gunneridae</taxon>
        <taxon>Pentapetalae</taxon>
        <taxon>rosids</taxon>
        <taxon>fabids</taxon>
        <taxon>Fabales</taxon>
        <taxon>Fabaceae</taxon>
        <taxon>Papilionoideae</taxon>
        <taxon>50 kb inversion clade</taxon>
        <taxon>NPAAA clade</taxon>
        <taxon>indigoferoid/millettioid clade</taxon>
        <taxon>Phaseoleae</taxon>
        <taxon>Canavalia</taxon>
    </lineage>
</organism>
<dbReference type="GO" id="GO:0042645">
    <property type="term" value="C:mitochondrial nucleoid"/>
    <property type="evidence" value="ECO:0007669"/>
    <property type="project" value="TreeGrafter"/>
</dbReference>
<dbReference type="InterPro" id="IPR012340">
    <property type="entry name" value="NA-bd_OB-fold"/>
</dbReference>
<dbReference type="InterPro" id="IPR011344">
    <property type="entry name" value="ssDNA-bd"/>
</dbReference>
<dbReference type="SUPFAM" id="SSF50249">
    <property type="entry name" value="Nucleic acid-binding proteins"/>
    <property type="match status" value="1"/>
</dbReference>
<comment type="caution">
    <text evidence="4">The sequence shown here is derived from an EMBL/GenBank/DDBJ whole genome shotgun (WGS) entry which is preliminary data.</text>
</comment>
<evidence type="ECO:0008006" key="6">
    <source>
        <dbReference type="Google" id="ProtNLM"/>
    </source>
</evidence>
<dbReference type="Gene3D" id="2.40.50.140">
    <property type="entry name" value="Nucleic acid-binding proteins"/>
    <property type="match status" value="1"/>
</dbReference>
<reference evidence="4 5" key="1">
    <citation type="submission" date="2024-01" db="EMBL/GenBank/DDBJ databases">
        <title>The genomes of 5 underutilized Papilionoideae crops provide insights into root nodulation and disease resistanc.</title>
        <authorList>
            <person name="Jiang F."/>
        </authorList>
    </citation>
    <scope>NUCLEOTIDE SEQUENCE [LARGE SCALE GENOMIC DNA]</scope>
    <source>
        <strain evidence="4">LVBAO_FW01</strain>
        <tissue evidence="4">Leaves</tissue>
    </source>
</reference>
<evidence type="ECO:0000256" key="1">
    <source>
        <dbReference type="ARBA" id="ARBA00023125"/>
    </source>
</evidence>
<dbReference type="AlphaFoldDB" id="A0AAN9QG76"/>
<dbReference type="PANTHER" id="PTHR10302:SF16">
    <property type="entry name" value="NUCLEIC ACID-BINDING, OB-FOLD-LIKE PROTEIN"/>
    <property type="match status" value="1"/>
</dbReference>
<feature type="region of interest" description="Disordered" evidence="3">
    <location>
        <begin position="34"/>
        <end position="57"/>
    </location>
</feature>
<evidence type="ECO:0000256" key="2">
    <source>
        <dbReference type="PROSITE-ProRule" id="PRU00252"/>
    </source>
</evidence>
<evidence type="ECO:0000256" key="3">
    <source>
        <dbReference type="SAM" id="MobiDB-lite"/>
    </source>
</evidence>
<evidence type="ECO:0000313" key="4">
    <source>
        <dbReference type="EMBL" id="KAK7330213.1"/>
    </source>
</evidence>
<dbReference type="Proteomes" id="UP001367508">
    <property type="component" value="Unassembled WGS sequence"/>
</dbReference>
<dbReference type="GO" id="GO:0006264">
    <property type="term" value="P:mitochondrial DNA replication"/>
    <property type="evidence" value="ECO:0007669"/>
    <property type="project" value="TreeGrafter"/>
</dbReference>
<sequence length="210" mass="23663">MSSTMATLSRRFYRSLLSTPNPYHQLPLYFSTTTSNDLSDTEEAESASAESEQKERIGYDRPLENGLDVGVYKAILVGKAGQPPLQKRLKSGKVVTLMSLGTGGIRNNRRPLDNENPRDYANRSGIQWHRVTVYPQQLGDLLMKNVLPGSMLYVEGNLETKIFTDPLTGLVRRIREVAIRRKGRVVFLGHGGDAEQQTQEQNDMRRAGYY</sequence>
<dbReference type="InterPro" id="IPR000424">
    <property type="entry name" value="Primosome_PriB/ssb"/>
</dbReference>
<dbReference type="GO" id="GO:0003697">
    <property type="term" value="F:single-stranded DNA binding"/>
    <property type="evidence" value="ECO:0007669"/>
    <property type="project" value="InterPro"/>
</dbReference>
<protein>
    <recommendedName>
        <fullName evidence="6">Single-stranded DNA-binding protein, mitochondrial</fullName>
    </recommendedName>
</protein>
<dbReference type="EMBL" id="JAYMYQ010000005">
    <property type="protein sequence ID" value="KAK7330213.1"/>
    <property type="molecule type" value="Genomic_DNA"/>
</dbReference>